<evidence type="ECO:0000256" key="2">
    <source>
        <dbReference type="ARBA" id="ARBA00022741"/>
    </source>
</evidence>
<dbReference type="Gene3D" id="1.10.510.10">
    <property type="entry name" value="Transferase(Phosphotransferase) domain 1"/>
    <property type="match status" value="1"/>
</dbReference>
<dbReference type="SUPFAM" id="SSF56112">
    <property type="entry name" value="Protein kinase-like (PK-like)"/>
    <property type="match status" value="1"/>
</dbReference>
<name>A0A562LNI5_9GAMM</name>
<keyword evidence="4 5" id="KW-0067">ATP-binding</keyword>
<dbReference type="GO" id="GO:0005524">
    <property type="term" value="F:ATP binding"/>
    <property type="evidence" value="ECO:0007669"/>
    <property type="project" value="UniProtKB-UniRule"/>
</dbReference>
<dbReference type="GO" id="GO:0004674">
    <property type="term" value="F:protein serine/threonine kinase activity"/>
    <property type="evidence" value="ECO:0007669"/>
    <property type="project" value="UniProtKB-KW"/>
</dbReference>
<evidence type="ECO:0000313" key="8">
    <source>
        <dbReference type="Proteomes" id="UP000316471"/>
    </source>
</evidence>
<keyword evidence="7" id="KW-0723">Serine/threonine-protein kinase</keyword>
<dbReference type="InterPro" id="IPR011047">
    <property type="entry name" value="Quinoprotein_ADH-like_sf"/>
</dbReference>
<reference evidence="7 8" key="1">
    <citation type="journal article" date="2015" name="Stand. Genomic Sci.">
        <title>Genomic Encyclopedia of Bacterial and Archaeal Type Strains, Phase III: the genomes of soil and plant-associated and newly described type strains.</title>
        <authorList>
            <person name="Whitman W.B."/>
            <person name="Woyke T."/>
            <person name="Klenk H.P."/>
            <person name="Zhou Y."/>
            <person name="Lilburn T.G."/>
            <person name="Beck B.J."/>
            <person name="De Vos P."/>
            <person name="Vandamme P."/>
            <person name="Eisen J.A."/>
            <person name="Garrity G."/>
            <person name="Hugenholtz P."/>
            <person name="Kyrpides N.C."/>
        </authorList>
    </citation>
    <scope>NUCLEOTIDE SEQUENCE [LARGE SCALE GENOMIC DNA]</scope>
    <source>
        <strain evidence="7 8">CGMCC 1.10136</strain>
    </source>
</reference>
<keyword evidence="1" id="KW-0808">Transferase</keyword>
<gene>
    <name evidence="7" type="ORF">IP93_02330</name>
</gene>
<evidence type="ECO:0000256" key="3">
    <source>
        <dbReference type="ARBA" id="ARBA00022777"/>
    </source>
</evidence>
<dbReference type="Pfam" id="PF00069">
    <property type="entry name" value="Pkinase"/>
    <property type="match status" value="1"/>
</dbReference>
<dbReference type="Gene3D" id="3.30.200.20">
    <property type="entry name" value="Phosphorylase Kinase, domain 1"/>
    <property type="match status" value="1"/>
</dbReference>
<dbReference type="CDD" id="cd14014">
    <property type="entry name" value="STKc_PknB_like"/>
    <property type="match status" value="1"/>
</dbReference>
<proteinExistence type="predicted"/>
<dbReference type="SUPFAM" id="SSF50998">
    <property type="entry name" value="Quinoprotein alcohol dehydrogenase-like"/>
    <property type="match status" value="1"/>
</dbReference>
<sequence>MNSAVVRLAFGQETLQSGRDRDAVGRSELDPRDPAQREFGDYELRAVIGRGGMGVVYRAFQRSLDREVALKLLSGGIWAAPEFVATLRSEARHAALLQHPNIVAVYEIGDYDGQIYYAMQLVEGRTLAERLQQEGPLPPREAAALLRTIAEAVDYAHRQGMLHLDLKPGNVILGNDGVPRITDFGLARRLGADGLVDNDRVSGTPGYMAPEQVQVHGRKLSPATDVWALGAILYESLTGHAPFEGDSPQAVVALVRDGTVRGPHRYREALPRDLEAICLLCLQKDPARRYSSARQLADDLGHFGEGKEVRARPRNALQKAWQWMQREPRLALVSAVALVALLAGALVAAREWKRAEAHSLEASRNLWAQREESAWRLFEDSRGYSALASLATNLHEQESAGANDAASRERLRLGLARARMPALAGIIDTGAPIHVVALSPDGDLVALGLDPLTVALYERVSGKQRWRVKLHQHRPSWDGQLRRLAFTPDGRHLIVGEHWTMAQMRPGGYQTYRLALADGAQTPVSADKALVSESWSEDGRHVLLYDRNGDLVLQTADGMPLARSRLPMPGHPDRPGWLLPAGLPFIGFRMRPERVDILDPGTLLSRHHVDIDRAGDGFIAWTATPDGRWLLLGTRQGRVLRVDAATGQTQVILADAGGEVTWLSTGAQGRRLAISTRQGDLSLWMLPEGVPISRVVLRRELWGHQLDCDASGDDCLLLAMHWDRVALWAMDSVGGTGGQTVRIAPEIAHHSLIPRFASSVVRRAGILATGSQDGILRLWRLPAAAERNARAAPQREWPLHFDGKRLVEVDGVRLRLVDVARNRPASRWVSLAAPIGFALLTADGGSLVASSGRELHVLDATTLTARFPPISLEAAPMGLLTSGDSRVMVARWLPTRTRSPTDNRVQAFDLARGYPLGPAGDMPLTSARLSQDGERLLVRGTGASQVFDIRNLKRPRFVMPATGGDMTVTAAELDETRQEVVQATEDRERSLSGELQRWSLVDGRLLSATPLNASVDSLQLEPASGAIAISGRPGGTATTDLSVLVRRDGSRLPVALAGEGRLARAQALSADGTILAQALFNGVMLVDAGSGVALGPPMQAPLPANDIIAQVAFATDGRSVLARTALGRWLVWDLAPDTRPTRVVQEEAVLLAPPPSSLFQPPSDALRASWQAGSAHLRPVPRAAPSPWSCLSGARPSRLPETPAHALDLGPYYTDPIHDQLDVVTSFSVRNKALGNPCGMPMGTQRLRGVDYDIRGLLRLPAHGQQAVDIGVPPGKFAAVQLLAAIGAPPYDVDLAVPVSRLEFRYADGSHAEQPWRMPMMIEGDNQDPGPHATLAWRNQTPRDEASPGTGIGLYAIRVTNPHPTWTLVGLRLHPAAPATYDGRVLVAAITVVEEEVD</sequence>
<dbReference type="OrthoDB" id="9801841at2"/>
<dbReference type="SUPFAM" id="SSF82171">
    <property type="entry name" value="DPP6 N-terminal domain-like"/>
    <property type="match status" value="1"/>
</dbReference>
<keyword evidence="2 5" id="KW-0547">Nucleotide-binding</keyword>
<feature type="domain" description="Protein kinase" evidence="6">
    <location>
        <begin position="42"/>
        <end position="303"/>
    </location>
</feature>
<organism evidence="7 8">
    <name type="scientific">Aerolutibacter ruishenii</name>
    <dbReference type="NCBI Taxonomy" id="686800"/>
    <lineage>
        <taxon>Bacteria</taxon>
        <taxon>Pseudomonadati</taxon>
        <taxon>Pseudomonadota</taxon>
        <taxon>Gammaproteobacteria</taxon>
        <taxon>Lysobacterales</taxon>
        <taxon>Lysobacteraceae</taxon>
        <taxon>Aerolutibacter</taxon>
    </lineage>
</organism>
<accession>A0A562LNI5</accession>
<dbReference type="Proteomes" id="UP000316471">
    <property type="component" value="Unassembled WGS sequence"/>
</dbReference>
<comment type="caution">
    <text evidence="7">The sequence shown here is derived from an EMBL/GenBank/DDBJ whole genome shotgun (WGS) entry which is preliminary data.</text>
</comment>
<dbReference type="Gene3D" id="2.130.10.10">
    <property type="entry name" value="YVTN repeat-like/Quinoprotein amine dehydrogenase"/>
    <property type="match status" value="3"/>
</dbReference>
<dbReference type="PANTHER" id="PTHR43289">
    <property type="entry name" value="MITOGEN-ACTIVATED PROTEIN KINASE KINASE KINASE 20-RELATED"/>
    <property type="match status" value="1"/>
</dbReference>
<dbReference type="PROSITE" id="PS50011">
    <property type="entry name" value="PROTEIN_KINASE_DOM"/>
    <property type="match status" value="1"/>
</dbReference>
<dbReference type="InterPro" id="IPR008271">
    <property type="entry name" value="Ser/Thr_kinase_AS"/>
</dbReference>
<dbReference type="RefSeq" id="WP_158636332.1">
    <property type="nucleotide sequence ID" value="NZ_VLKP01000009.1"/>
</dbReference>
<dbReference type="InterPro" id="IPR000719">
    <property type="entry name" value="Prot_kinase_dom"/>
</dbReference>
<feature type="binding site" evidence="5">
    <location>
        <position position="71"/>
    </location>
    <ligand>
        <name>ATP</name>
        <dbReference type="ChEBI" id="CHEBI:30616"/>
    </ligand>
</feature>
<dbReference type="PANTHER" id="PTHR43289:SF6">
    <property type="entry name" value="SERINE_THREONINE-PROTEIN KINASE NEKL-3"/>
    <property type="match status" value="1"/>
</dbReference>
<dbReference type="InterPro" id="IPR011009">
    <property type="entry name" value="Kinase-like_dom_sf"/>
</dbReference>
<evidence type="ECO:0000259" key="6">
    <source>
        <dbReference type="PROSITE" id="PS50011"/>
    </source>
</evidence>
<evidence type="ECO:0000313" key="7">
    <source>
        <dbReference type="EMBL" id="TWI09167.1"/>
    </source>
</evidence>
<dbReference type="PROSITE" id="PS00107">
    <property type="entry name" value="PROTEIN_KINASE_ATP"/>
    <property type="match status" value="1"/>
</dbReference>
<dbReference type="SUPFAM" id="SSF63829">
    <property type="entry name" value="Calcium-dependent phosphotriesterase"/>
    <property type="match status" value="1"/>
</dbReference>
<dbReference type="EMBL" id="VLKP01000009">
    <property type="protein sequence ID" value="TWI09167.1"/>
    <property type="molecule type" value="Genomic_DNA"/>
</dbReference>
<evidence type="ECO:0000256" key="1">
    <source>
        <dbReference type="ARBA" id="ARBA00022679"/>
    </source>
</evidence>
<keyword evidence="8" id="KW-1185">Reference proteome</keyword>
<dbReference type="SMART" id="SM00220">
    <property type="entry name" value="S_TKc"/>
    <property type="match status" value="1"/>
</dbReference>
<dbReference type="PROSITE" id="PS00108">
    <property type="entry name" value="PROTEIN_KINASE_ST"/>
    <property type="match status" value="1"/>
</dbReference>
<evidence type="ECO:0000256" key="4">
    <source>
        <dbReference type="ARBA" id="ARBA00022840"/>
    </source>
</evidence>
<keyword evidence="3 7" id="KW-0418">Kinase</keyword>
<dbReference type="InterPro" id="IPR015943">
    <property type="entry name" value="WD40/YVTN_repeat-like_dom_sf"/>
</dbReference>
<protein>
    <submittedName>
        <fullName evidence="7">Serine/threonine protein kinase</fullName>
    </submittedName>
</protein>
<dbReference type="InterPro" id="IPR017441">
    <property type="entry name" value="Protein_kinase_ATP_BS"/>
</dbReference>
<evidence type="ECO:0000256" key="5">
    <source>
        <dbReference type="PROSITE-ProRule" id="PRU10141"/>
    </source>
</evidence>